<feature type="signal peptide" evidence="1">
    <location>
        <begin position="1"/>
        <end position="22"/>
    </location>
</feature>
<feature type="chain" id="PRO_5014791831" evidence="1">
    <location>
        <begin position="23"/>
        <end position="263"/>
    </location>
</feature>
<dbReference type="Proteomes" id="UP000239867">
    <property type="component" value="Chromosome"/>
</dbReference>
<feature type="domain" description="Uncharacterized protein TP-0789" evidence="2">
    <location>
        <begin position="76"/>
        <end position="263"/>
    </location>
</feature>
<reference evidence="3 4" key="1">
    <citation type="journal article" date="2018" name="MBio">
        <title>Insights into the evolution of host association through the isolation and characterization of a novel human periodontal pathobiont, Desulfobulbus oralis.</title>
        <authorList>
            <person name="Cross K.L."/>
            <person name="Chirania P."/>
            <person name="Xiong W."/>
            <person name="Beall C.J."/>
            <person name="Elkins J.G."/>
            <person name="Giannone R.J."/>
            <person name="Griffen A.L."/>
            <person name="Guss A.M."/>
            <person name="Hettich R.L."/>
            <person name="Joshi S.S."/>
            <person name="Mokrzan E.M."/>
            <person name="Martin R.K."/>
            <person name="Zhulin I.B."/>
            <person name="Leys E.J."/>
            <person name="Podar M."/>
        </authorList>
    </citation>
    <scope>NUCLEOTIDE SEQUENCE [LARGE SCALE GENOMIC DNA]</scope>
    <source>
        <strain evidence="3 4">ORNL</strain>
    </source>
</reference>
<proteinExistence type="predicted"/>
<dbReference type="Gene3D" id="2.50.20.10">
    <property type="entry name" value="Lipoprotein localisation LolA/LolB/LppX"/>
    <property type="match status" value="1"/>
</dbReference>
<keyword evidence="1" id="KW-0732">Signal</keyword>
<dbReference type="KEGG" id="deo:CAY53_00315"/>
<evidence type="ECO:0000313" key="3">
    <source>
        <dbReference type="EMBL" id="AVD70116.1"/>
    </source>
</evidence>
<sequence>MKPYLFWILALLYSLHVPAIQAEELSGRDVMLKVEAIDRSYSDRHIINTMIVKRGNEQLIRKMESYTKKYGKDRQDDRTYIRFLEPADAKDTQYLTWSWEDLSRGDDMWIYMPAESLTRRVSSGGRKGAFMRSDIANEDIQKRSIDAFNYKLLNSEKIDGVDCWVVEMTPIPSIEDETSYSKRIFFVRQDIHLPAKIDYYDKRGRLLKLETHGRYKQIDGVWTATKLLFTTPDRGTTTIMDRSEVTYNQGVDETLFQPQNLKR</sequence>
<dbReference type="OrthoDB" id="9803781at2"/>
<evidence type="ECO:0000259" key="2">
    <source>
        <dbReference type="Pfam" id="PF17131"/>
    </source>
</evidence>
<evidence type="ECO:0000256" key="1">
    <source>
        <dbReference type="SAM" id="SignalP"/>
    </source>
</evidence>
<evidence type="ECO:0000313" key="4">
    <source>
        <dbReference type="Proteomes" id="UP000239867"/>
    </source>
</evidence>
<dbReference type="Pfam" id="PF17131">
    <property type="entry name" value="LolA_like"/>
    <property type="match status" value="1"/>
</dbReference>
<protein>
    <submittedName>
        <fullName evidence="3">Outer membrane lipoprotein-sorting protein</fullName>
    </submittedName>
</protein>
<gene>
    <name evidence="3" type="ORF">CAY53_00315</name>
</gene>
<name>A0A2L1GKF2_9BACT</name>
<organism evidence="3 4">
    <name type="scientific">Desulfobulbus oralis</name>
    <dbReference type="NCBI Taxonomy" id="1986146"/>
    <lineage>
        <taxon>Bacteria</taxon>
        <taxon>Pseudomonadati</taxon>
        <taxon>Thermodesulfobacteriota</taxon>
        <taxon>Desulfobulbia</taxon>
        <taxon>Desulfobulbales</taxon>
        <taxon>Desulfobulbaceae</taxon>
        <taxon>Desulfobulbus</taxon>
    </lineage>
</organism>
<dbReference type="CDD" id="cd16329">
    <property type="entry name" value="LolA_like"/>
    <property type="match status" value="1"/>
</dbReference>
<dbReference type="EMBL" id="CP021255">
    <property type="protein sequence ID" value="AVD70116.1"/>
    <property type="molecule type" value="Genomic_DNA"/>
</dbReference>
<dbReference type="RefSeq" id="WP_104935441.1">
    <property type="nucleotide sequence ID" value="NZ_CP021255.1"/>
</dbReference>
<dbReference type="InterPro" id="IPR033399">
    <property type="entry name" value="TP_0789-like"/>
</dbReference>
<accession>A0A2L1GKF2</accession>
<keyword evidence="4" id="KW-1185">Reference proteome</keyword>
<keyword evidence="3" id="KW-0449">Lipoprotein</keyword>
<dbReference type="AlphaFoldDB" id="A0A2L1GKF2"/>